<accession>A0A397NVG1</accession>
<evidence type="ECO:0000313" key="1">
    <source>
        <dbReference type="EMBL" id="RIA37391.1"/>
    </source>
</evidence>
<proteinExistence type="predicted"/>
<dbReference type="OrthoDB" id="3698953at2"/>
<name>A0A397NVG1_9SPHN</name>
<dbReference type="Proteomes" id="UP000266568">
    <property type="component" value="Unassembled WGS sequence"/>
</dbReference>
<dbReference type="AlphaFoldDB" id="A0A397NVG1"/>
<sequence length="102" mass="11442">MSRHVITVSTETATDDNAVVGYDPPLRTHFIQGFEYPKTEQPVLWLGTRLEQYPTLLMLLADLDARGYQIDGLTVDTMADMGAEASRPSSPSLVERYGWPLR</sequence>
<dbReference type="EMBL" id="QXDC01000004">
    <property type="protein sequence ID" value="RIA37391.1"/>
    <property type="molecule type" value="Genomic_DNA"/>
</dbReference>
<evidence type="ECO:0000313" key="2">
    <source>
        <dbReference type="Proteomes" id="UP000266568"/>
    </source>
</evidence>
<protein>
    <submittedName>
        <fullName evidence="1">Uncharacterized protein</fullName>
    </submittedName>
</protein>
<organism evidence="1 2">
    <name type="scientific">Hephaestia caeni</name>
    <dbReference type="NCBI Taxonomy" id="645617"/>
    <lineage>
        <taxon>Bacteria</taxon>
        <taxon>Pseudomonadati</taxon>
        <taxon>Pseudomonadota</taxon>
        <taxon>Alphaproteobacteria</taxon>
        <taxon>Sphingomonadales</taxon>
        <taxon>Sphingomonadaceae</taxon>
        <taxon>Hephaestia</taxon>
    </lineage>
</organism>
<dbReference type="RefSeq" id="WP_119036709.1">
    <property type="nucleotide sequence ID" value="NZ_QXDC01000004.1"/>
</dbReference>
<keyword evidence="2" id="KW-1185">Reference proteome</keyword>
<reference evidence="1 2" key="1">
    <citation type="submission" date="2018-08" db="EMBL/GenBank/DDBJ databases">
        <title>Genomic Encyclopedia of Type Strains, Phase IV (KMG-IV): sequencing the most valuable type-strain genomes for metagenomic binning, comparative biology and taxonomic classification.</title>
        <authorList>
            <person name="Goeker M."/>
        </authorList>
    </citation>
    <scope>NUCLEOTIDE SEQUENCE [LARGE SCALE GENOMIC DNA]</scope>
    <source>
        <strain evidence="1 2">DSM 25527</strain>
    </source>
</reference>
<gene>
    <name evidence="1" type="ORF">DFR49_3275</name>
</gene>
<comment type="caution">
    <text evidence="1">The sequence shown here is derived from an EMBL/GenBank/DDBJ whole genome shotgun (WGS) entry which is preliminary data.</text>
</comment>